<dbReference type="Pfam" id="PF13193">
    <property type="entry name" value="AMP-binding_C"/>
    <property type="match status" value="3"/>
</dbReference>
<dbReference type="GO" id="GO:0003824">
    <property type="term" value="F:catalytic activity"/>
    <property type="evidence" value="ECO:0007669"/>
    <property type="project" value="InterPro"/>
</dbReference>
<keyword evidence="4" id="KW-0597">Phosphoprotein</keyword>
<dbReference type="CDD" id="cd19531">
    <property type="entry name" value="LCL_NRPS-like"/>
    <property type="match status" value="2"/>
</dbReference>
<dbReference type="GO" id="GO:0044550">
    <property type="term" value="P:secondary metabolite biosynthetic process"/>
    <property type="evidence" value="ECO:0007669"/>
    <property type="project" value="UniProtKB-ARBA"/>
</dbReference>
<dbReference type="NCBIfam" id="TIGR01720">
    <property type="entry name" value="NRPS-para261"/>
    <property type="match status" value="1"/>
</dbReference>
<dbReference type="PROSITE" id="PS50075">
    <property type="entry name" value="CARRIER"/>
    <property type="match status" value="3"/>
</dbReference>
<sequence>MGKQKIQKVYPLTPMQEGMLYHAMLDPESSSYFTQLELFIDGDFDLAIFEKSVNQLVRSFDILRTVFVHQQLQKPRQVVLAERQAKVAFEDIADLDEKQQTMRIGQYKKEVQAAGFNLAKDMLFKVAVFRLGHQQYHMIWSNHHIVMDGWSMGILMKRLFQHYEAFRSNRPAPIDQGRPYADYIKWLGRQDRDEALSYWEKRLADLESPSVIPGRKTSSDQESYQNEELAFVWDKDMVDAVQKAANRYNVTAPNLFQAIWGAVLAKYNAAEDVVFGTVVSGRPAEINGIEHMAGLFINTIPVRLKVEKHASFAELFKQAQQHAIEAEQYDYLPLYDIQKKSALDGRLISHLVAFENYPLDQELENGTMTERLGFSIKAAGAFEQTNYDLNLIVYPGTEWTIKCKYNSAVYEAAFIKKAVEHLTRLARIALSNPESEAGSAGLLSEREQIALLAFNDTTTDYPREKTIPELFEEQAEQTPEKTAVAAGEKSLTYQRLNEKANQLARKLQSKGLVHGGAAAIMMERSLESAVSMLAVLKAGGVYVPIDPGYPEERIRFLLEDSGAKIVMTNQSTQVSLEGYEVMAADTEDAEREDAANLEYINKPNDLAYYIYTSGSTGKPKGVMVEHRNIVRLVKNAGYIPLHEDVRMAQTGAVSFDASTFEVFGALLNGGTLYPVPKETLLDVRRFRTFLEENRITTMWLTSPLFNQLARQDAEIFKNLSDLLIGGDALVPAVVNQVKRVSPGLSLWNGYGPTENTTFSTCFLIDKEYERTVPIGKPIGNSTAYILDQQNQLQPIGVPGELCVGGDGVARGYLNQPELTDEKFVGDPFAKGKRIYRTGDLAKWLPDGNIEFLGRIDHQVKVRGFRIELGEVEASLARLDGIAEAAAVIRENNAGENEICAYYTVARARPASQLRTELSQSLPEYMMPSHLIELEKMPLTANGKIDKHKLPAPEAEETDAAYKAPENETEEILAAIWEEILGIKRPGIDDNFFSVGGHSLKAMMLTAKIQEQMQKEVPIKVLFEKPTIRGLAAFLEGESKEDAPPIEPAPPKPYYPVSSAQRRMYILNQLEEASTSYNVPAVLLLEGALDKDRLESAFQALINRHETLRTSFELIDGEIVQSIRQNVPFELTASQAEEAEAETKISGFIRPFQLNQAPLVRAELVQLEEKRHLLLIDMHHIITDGSSTGIFIRDLARFYHGGDAPAPKLHYKDFAVWQNDQERQGQLKEEEQYWLDVFKGELPMLDLPYDFPRPVKRSFQGERVVFGIDQKLTNEIKKMLSESDATLYMFLLAAFNILISKYGSQDDIIVGSPVAGRTHPDVNDIPGMFVNTLALRNRPEGEKTFKQFLQEVKETSLQAFSKQSYPLEELIEKLPLARDTSRNPLFSVFFNMQNMDVPTLKLGDLQISSYAVRHRTAKFDLSLEAVEHDGEIGLNFDYAVSLFKEETIRRWSSHFLNVIKMISENPDIKLQDIELLSDQEWEMLLDEAKHCQAEKLEERPFHVLFAERAAKTPDLPAVVCGETKLTYRELEERANQTANVLRGEGVGKDDIVGIMMDRSADVIVSILGVMKAGGAYLPIDPDMPSARVEYMLEDSGARWLLTEPSYQTALSGQYKGKFIDMAKDTLNASAERPHSTHDGAGLAYIIYTSGTTGNPKGVQLEHRNLVNYVSWFSSVADLSESDKTMLLSSYAFDLGYTSLFPVLLAGGELHLVPKETYTEPERLSHYIGEQGITYIKLTPSLFHTVVQPQSFALTKGLKSLRLIVLGGEKINPADVMRFHSSYPNARFINHYGPTETTIGTVAKVIDRDGITEFAKRPTIGRPISGAGALVLDASRRLVPPGAAGELYIMGQGLARGYLNKQELTAERFAENPYAPGAFMYQTGDLVRRLPDGEIEFLGRTDDQVKIRGYRIELKEIEDALKELEDVERAVVLAFAPDSGLEELYAYIQSKGKPSASNLREQLSERLPSYMVPSYFITVDEIPLMANGKVDRSALPDPQTLNKPGASYTAPSTELEKALCLIWEDVLGIRPIGIEDNFFDLGGHSLKGMMLTADIQSKLEKKVPLKAFFECPTVNRLARYIESSEGPSEQSRIQPAEKRDWYPVSSAQKRMYVLHHIEKNGTGYNMPSVLLMEGALDIDRLRRSFISLVERHESLRTSFVEIDGSPVQKVHEKADIELKVTDIQEEDAEKEISRFIRPFALSSAPLLRAELLRINERRHLLLIDSHHIIADGVSRSLFVKEIAMLYRGEALPEPKLHYKDYAVWQHEPHQQESIQKQEEFWLNQFKEAVPELGLPLDFPRSPVQSFAGDQVHFKTTKETALKIRGLAAETETTLNIVMLAVFNIFLNRLSGQKDIVIGSAAAGRTNADLKDMPGMFVNSLALKNHVPLHSTFSEFLEDVKHNSLAALDHQDYPFEELIAKLDLPRDMSRNPLFNVMLTVEDPDKETLDLDGLTIKPYDISHAAAKFDLTLGAFEQGESIGLQFEYAIDLFKEETIKRWSGYLLNLLEAVADNPNVRLSELSLLNETEKRRLVEKWNETALEAPEDKTIHELFEAQALRTPDRGAAVYNGRRWTYRELNARANRLARLLIAKGACPDQRIGIMVKPSLEMAAGVLAIMKAGAAYVPIDPDYPAQRIGYVLKDSGADLLLTQTDLMVPETFTGEVICLNGEASILYGELHAEDEANPVSGAKSDNLAYLIYTSGTTGEPKGVMVEHHSLVNLCYWHHDAFEVTEQDKSAKYAGFGFDASVWEMFPYWITGAELHIIDEAIRMDIVRLNQYFEEHGITITFLPTQLCEQFMELDNRALRVLLTGGDKLKRIEKRGYTLVNNYGPTENTVVATSTAIDPDEGMLSIGQPIANTRAYVLGENNQVQPVGVTGELCIAGRGLARGYLNKPEETAKRFTEDPFVPGERMYRTGDAVRWLADGRLEYIGRIDQQVKIRGFRIELSEIEVQLTQLAEVQEAVVADIEDAYGNKALCGYVTSADQLDTENMARQLANVLPDYMVPTYWVQLDELPITANGKVDRRALPQPDVEAKTAEYKAPRTETEQLLADVWQEVLGIERIGISDNFFTLGGDSIKGIQMASRLQQHGWKLEMKDLFQHPTIGEISSYIEWTDGKPIDQGPVEGEVTLTPIQHWFFERSFTNEHHWNQSVMLHAPAGFDPELIEQTLEKLTEHHDALRMVYKKENGGIIPYNRGVGDKAFSFRVVNLQYVTDIETEIAAQAKRLQASLDIGRGPLLKVEQYQTAAGDHFLIVIHHLVIDGVSWRILLEDFAAGYLQAEKQQEIVFPDKTNSFKDWAEELESYAQSEQFLKTAEYWRQLEKEPVPALPKDHVVAERKVKDSAAVSFELSDAETKLLLTKVHEPYGTDINDILLSALSLMIQEWTSDLKICINMEGHGREEIIPGMNISRTLGWFTAQYPVVLTCAEDGGLSEMIKNVKEHLRQIPDKGIGYGILRYLTDQQKADADFSIKPEVSFNYLGQIDNEVQTDFFGPSSYDMGNQVSEASEALYALSFSGIISKEKLNMSCSFNKKEFDRETVQERMDRFKSFLIALINHCTAKEEREFTPSDFTAGDLEMEEMGDLFDVLEENLN</sequence>
<dbReference type="InterPro" id="IPR020806">
    <property type="entry name" value="PKS_PP-bd"/>
</dbReference>
<comment type="cofactor">
    <cofactor evidence="1">
        <name>pantetheine 4'-phosphate</name>
        <dbReference type="ChEBI" id="CHEBI:47942"/>
    </cofactor>
</comment>
<dbReference type="GO" id="GO:0043041">
    <property type="term" value="P:amino acid activation for nonribosomal peptide biosynthetic process"/>
    <property type="evidence" value="ECO:0007669"/>
    <property type="project" value="TreeGrafter"/>
</dbReference>
<dbReference type="SUPFAM" id="SSF47336">
    <property type="entry name" value="ACP-like"/>
    <property type="match status" value="3"/>
</dbReference>
<dbReference type="EMBL" id="MTJL01000015">
    <property type="protein sequence ID" value="OMI06444.1"/>
    <property type="molecule type" value="Genomic_DNA"/>
</dbReference>
<dbReference type="Pfam" id="PF00550">
    <property type="entry name" value="PP-binding"/>
    <property type="match status" value="3"/>
</dbReference>
<dbReference type="Gene3D" id="3.30.559.10">
    <property type="entry name" value="Chloramphenicol acetyltransferase-like domain"/>
    <property type="match status" value="4"/>
</dbReference>
<dbReference type="Gene3D" id="3.30.559.30">
    <property type="entry name" value="Nonribosomal peptide synthetase, condensation domain"/>
    <property type="match status" value="4"/>
</dbReference>
<feature type="domain" description="Carrier" evidence="7">
    <location>
        <begin position="2008"/>
        <end position="2083"/>
    </location>
</feature>
<feature type="domain" description="Carrier" evidence="7">
    <location>
        <begin position="3039"/>
        <end position="3113"/>
    </location>
</feature>
<dbReference type="CDD" id="cd19534">
    <property type="entry name" value="E_NRPS"/>
    <property type="match status" value="1"/>
</dbReference>
<dbReference type="FunFam" id="2.30.38.10:FF:000001">
    <property type="entry name" value="Non-ribosomal peptide synthetase PvdI"/>
    <property type="match status" value="2"/>
</dbReference>
<evidence type="ECO:0000313" key="8">
    <source>
        <dbReference type="EMBL" id="OMI06444.1"/>
    </source>
</evidence>
<dbReference type="RefSeq" id="WP_076758208.1">
    <property type="nucleotide sequence ID" value="NZ_JARMMK010000002.1"/>
</dbReference>
<dbReference type="InterPro" id="IPR000873">
    <property type="entry name" value="AMP-dep_synth/lig_dom"/>
</dbReference>
<dbReference type="InterPro" id="IPR001242">
    <property type="entry name" value="Condensation_dom"/>
</dbReference>
<proteinExistence type="inferred from homology"/>
<dbReference type="PANTHER" id="PTHR45527:SF1">
    <property type="entry name" value="FATTY ACID SYNTHASE"/>
    <property type="match status" value="1"/>
</dbReference>
<dbReference type="GO" id="GO:0008610">
    <property type="term" value="P:lipid biosynthetic process"/>
    <property type="evidence" value="ECO:0007669"/>
    <property type="project" value="UniProtKB-ARBA"/>
</dbReference>
<dbReference type="Gene3D" id="3.30.300.30">
    <property type="match status" value="3"/>
</dbReference>
<accession>A0A1R1S3L8</accession>
<keyword evidence="3" id="KW-0596">Phosphopantetheine</keyword>
<evidence type="ECO:0000256" key="4">
    <source>
        <dbReference type="ARBA" id="ARBA00022553"/>
    </source>
</evidence>
<dbReference type="GO" id="GO:0005829">
    <property type="term" value="C:cytosol"/>
    <property type="evidence" value="ECO:0007669"/>
    <property type="project" value="TreeGrafter"/>
</dbReference>
<dbReference type="Gene3D" id="2.30.38.10">
    <property type="entry name" value="Luciferase, Domain 3"/>
    <property type="match status" value="3"/>
</dbReference>
<evidence type="ECO:0000313" key="9">
    <source>
        <dbReference type="Proteomes" id="UP000187367"/>
    </source>
</evidence>
<dbReference type="InterPro" id="IPR010060">
    <property type="entry name" value="NRPS_synth"/>
</dbReference>
<dbReference type="Pfam" id="PF00668">
    <property type="entry name" value="Condensation"/>
    <property type="match status" value="4"/>
</dbReference>
<gene>
    <name evidence="8" type="ORF">BW143_08885</name>
</gene>
<dbReference type="GO" id="GO:0017000">
    <property type="term" value="P:antibiotic biosynthetic process"/>
    <property type="evidence" value="ECO:0007669"/>
    <property type="project" value="UniProtKB-KW"/>
</dbReference>
<dbReference type="OrthoDB" id="9765680at2"/>
<dbReference type="Proteomes" id="UP000187367">
    <property type="component" value="Unassembled WGS sequence"/>
</dbReference>
<evidence type="ECO:0000256" key="1">
    <source>
        <dbReference type="ARBA" id="ARBA00001957"/>
    </source>
</evidence>
<dbReference type="FunFam" id="3.30.300.30:FF:000010">
    <property type="entry name" value="Enterobactin synthetase component F"/>
    <property type="match status" value="3"/>
</dbReference>
<dbReference type="Gene3D" id="3.40.50.980">
    <property type="match status" value="6"/>
</dbReference>
<evidence type="ECO:0000256" key="3">
    <source>
        <dbReference type="ARBA" id="ARBA00022450"/>
    </source>
</evidence>
<dbReference type="SMART" id="SM00823">
    <property type="entry name" value="PKS_PP"/>
    <property type="match status" value="3"/>
</dbReference>
<keyword evidence="9" id="KW-1185">Reference proteome</keyword>
<dbReference type="NCBIfam" id="TIGR01733">
    <property type="entry name" value="AA-adenyl-dom"/>
    <property type="match status" value="3"/>
</dbReference>
<feature type="domain" description="Carrier" evidence="7">
    <location>
        <begin position="963"/>
        <end position="1038"/>
    </location>
</feature>
<comment type="caution">
    <text evidence="8">The sequence shown here is derived from an EMBL/GenBank/DDBJ whole genome shotgun (WGS) entry which is preliminary data.</text>
</comment>
<dbReference type="GO" id="GO:0031177">
    <property type="term" value="F:phosphopantetheine binding"/>
    <property type="evidence" value="ECO:0007669"/>
    <property type="project" value="InterPro"/>
</dbReference>
<dbReference type="FunFam" id="3.40.50.12780:FF:000012">
    <property type="entry name" value="Non-ribosomal peptide synthetase"/>
    <property type="match status" value="3"/>
</dbReference>
<dbReference type="SUPFAM" id="SSF52777">
    <property type="entry name" value="CoA-dependent acyltransferases"/>
    <property type="match status" value="8"/>
</dbReference>
<dbReference type="InterPro" id="IPR045851">
    <property type="entry name" value="AMP-bd_C_sf"/>
</dbReference>
<organism evidence="8 9">
    <name type="scientific">Bacillus swezeyi</name>
    <dbReference type="NCBI Taxonomy" id="1925020"/>
    <lineage>
        <taxon>Bacteria</taxon>
        <taxon>Bacillati</taxon>
        <taxon>Bacillota</taxon>
        <taxon>Bacilli</taxon>
        <taxon>Bacillales</taxon>
        <taxon>Bacillaceae</taxon>
        <taxon>Bacillus</taxon>
    </lineage>
</organism>
<dbReference type="InterPro" id="IPR020845">
    <property type="entry name" value="AMP-binding_CS"/>
</dbReference>
<evidence type="ECO:0000256" key="5">
    <source>
        <dbReference type="ARBA" id="ARBA00022737"/>
    </source>
</evidence>
<keyword evidence="5" id="KW-0677">Repeat</keyword>
<reference evidence="8 9" key="1">
    <citation type="submission" date="2017-01" db="EMBL/GenBank/DDBJ databases">
        <title>Bacillus phylogenomics.</title>
        <authorList>
            <person name="Dunlap C."/>
        </authorList>
    </citation>
    <scope>NUCLEOTIDE SEQUENCE [LARGE SCALE GENOMIC DNA]</scope>
    <source>
        <strain evidence="8 9">NRRL B-41282</strain>
    </source>
</reference>
<comment type="similarity">
    <text evidence="2">Belongs to the ATP-dependent AMP-binding enzyme family.</text>
</comment>
<keyword evidence="6" id="KW-0045">Antibiotic biosynthesis</keyword>
<dbReference type="PANTHER" id="PTHR45527">
    <property type="entry name" value="NONRIBOSOMAL PEPTIDE SYNTHETASE"/>
    <property type="match status" value="1"/>
</dbReference>
<protein>
    <submittedName>
        <fullName evidence="8">Non-ribosomal peptide synthetase</fullName>
    </submittedName>
</protein>
<evidence type="ECO:0000256" key="6">
    <source>
        <dbReference type="ARBA" id="ARBA00023194"/>
    </source>
</evidence>
<dbReference type="CDD" id="cd12117">
    <property type="entry name" value="A_NRPS_Srf_like"/>
    <property type="match status" value="1"/>
</dbReference>
<name>A0A1R1QP79_9BACI</name>
<dbReference type="Pfam" id="PF00501">
    <property type="entry name" value="AMP-binding"/>
    <property type="match status" value="3"/>
</dbReference>
<dbReference type="InterPro" id="IPR006162">
    <property type="entry name" value="Ppantetheine_attach_site"/>
</dbReference>
<evidence type="ECO:0000256" key="2">
    <source>
        <dbReference type="ARBA" id="ARBA00006432"/>
    </source>
</evidence>
<dbReference type="PROSITE" id="PS00455">
    <property type="entry name" value="AMP_BINDING"/>
    <property type="match status" value="3"/>
</dbReference>
<dbReference type="PROSITE" id="PS00012">
    <property type="entry name" value="PHOSPHOPANTETHEINE"/>
    <property type="match status" value="3"/>
</dbReference>
<dbReference type="CDD" id="cd05930">
    <property type="entry name" value="A_NRPS"/>
    <property type="match status" value="1"/>
</dbReference>
<dbReference type="NCBIfam" id="NF003417">
    <property type="entry name" value="PRK04813.1"/>
    <property type="match status" value="3"/>
</dbReference>
<dbReference type="CDD" id="cd19543">
    <property type="entry name" value="DCL_NRPS"/>
    <property type="match status" value="1"/>
</dbReference>
<dbReference type="InterPro" id="IPR025110">
    <property type="entry name" value="AMP-bd_C"/>
</dbReference>
<accession>A0A1R1QP79</accession>
<dbReference type="FunFam" id="3.40.50.980:FF:000001">
    <property type="entry name" value="Non-ribosomal peptide synthetase"/>
    <property type="match status" value="3"/>
</dbReference>
<dbReference type="Gene3D" id="1.10.1200.10">
    <property type="entry name" value="ACP-like"/>
    <property type="match status" value="3"/>
</dbReference>
<dbReference type="InterPro" id="IPR036736">
    <property type="entry name" value="ACP-like_sf"/>
</dbReference>
<dbReference type="FunFam" id="1.10.1200.10:FF:000005">
    <property type="entry name" value="Nonribosomal peptide synthetase 1"/>
    <property type="match status" value="3"/>
</dbReference>
<evidence type="ECO:0000259" key="7">
    <source>
        <dbReference type="PROSITE" id="PS50075"/>
    </source>
</evidence>
<dbReference type="InterPro" id="IPR023213">
    <property type="entry name" value="CAT-like_dom_sf"/>
</dbReference>
<dbReference type="SUPFAM" id="SSF56801">
    <property type="entry name" value="Acetyl-CoA synthetase-like"/>
    <property type="match status" value="3"/>
</dbReference>
<dbReference type="InterPro" id="IPR009081">
    <property type="entry name" value="PP-bd_ACP"/>
</dbReference>
<dbReference type="InterPro" id="IPR010071">
    <property type="entry name" value="AA_adenyl_dom"/>
</dbReference>